<comment type="caution">
    <text evidence="3">The sequence shown here is derived from an EMBL/GenBank/DDBJ whole genome shotgun (WGS) entry which is preliminary data.</text>
</comment>
<protein>
    <submittedName>
        <fullName evidence="3">PepSY domain-containing protein</fullName>
    </submittedName>
</protein>
<gene>
    <name evidence="3" type="ORF">LHA35_20970</name>
</gene>
<dbReference type="RefSeq" id="WP_165839043.1">
    <property type="nucleotide sequence ID" value="NZ_JAJAQI010000038.1"/>
</dbReference>
<feature type="chain" id="PRO_5040923041" evidence="1">
    <location>
        <begin position="24"/>
        <end position="107"/>
    </location>
</feature>
<reference evidence="3" key="1">
    <citation type="submission" date="2021-10" db="EMBL/GenBank/DDBJ databases">
        <title>Roseicella aerolatum sp. nov., isolated from aerosols of e-waste dismantling site.</title>
        <authorList>
            <person name="Qin T."/>
        </authorList>
    </citation>
    <scope>NUCLEOTIDE SEQUENCE</scope>
    <source>
        <strain evidence="3">GB24</strain>
    </source>
</reference>
<evidence type="ECO:0000313" key="4">
    <source>
        <dbReference type="Proteomes" id="UP001139311"/>
    </source>
</evidence>
<dbReference type="EMBL" id="JAJAQI010000038">
    <property type="protein sequence ID" value="MCB4824206.1"/>
    <property type="molecule type" value="Genomic_DNA"/>
</dbReference>
<evidence type="ECO:0000259" key="2">
    <source>
        <dbReference type="Pfam" id="PF13670"/>
    </source>
</evidence>
<organism evidence="3 4">
    <name type="scientific">Roseicella aerolata</name>
    <dbReference type="NCBI Taxonomy" id="2883479"/>
    <lineage>
        <taxon>Bacteria</taxon>
        <taxon>Pseudomonadati</taxon>
        <taxon>Pseudomonadota</taxon>
        <taxon>Alphaproteobacteria</taxon>
        <taxon>Acetobacterales</taxon>
        <taxon>Roseomonadaceae</taxon>
        <taxon>Roseicella</taxon>
    </lineage>
</organism>
<dbReference type="Gene3D" id="3.10.450.40">
    <property type="match status" value="1"/>
</dbReference>
<evidence type="ECO:0000256" key="1">
    <source>
        <dbReference type="SAM" id="SignalP"/>
    </source>
</evidence>
<accession>A0A9X1IHC9</accession>
<keyword evidence="4" id="KW-1185">Reference proteome</keyword>
<dbReference type="InterPro" id="IPR025711">
    <property type="entry name" value="PepSY"/>
</dbReference>
<dbReference type="AlphaFoldDB" id="A0A9X1IHC9"/>
<dbReference type="Pfam" id="PF13670">
    <property type="entry name" value="PepSY_2"/>
    <property type="match status" value="1"/>
</dbReference>
<evidence type="ECO:0000313" key="3">
    <source>
        <dbReference type="EMBL" id="MCB4824206.1"/>
    </source>
</evidence>
<feature type="signal peptide" evidence="1">
    <location>
        <begin position="1"/>
        <end position="23"/>
    </location>
</feature>
<name>A0A9X1IHC9_9PROT</name>
<proteinExistence type="predicted"/>
<dbReference type="SUPFAM" id="SSF160574">
    <property type="entry name" value="BT0923-like"/>
    <property type="match status" value="1"/>
</dbReference>
<feature type="domain" description="PepSY" evidence="2">
    <location>
        <begin position="8"/>
        <end position="101"/>
    </location>
</feature>
<keyword evidence="1" id="KW-0732">Signal</keyword>
<dbReference type="Proteomes" id="UP001139311">
    <property type="component" value="Unassembled WGS sequence"/>
</dbReference>
<sequence length="107" mass="11731">MRRTKFGMIATLAAVLAAAPALAQQQRQGQEAREHNEQEIQLSEVPQAAMQAAQRALGGVQITEAARVTVDGRQLYELEGKDASGREVEVYVTADGTVVRRETEPRR</sequence>